<keyword evidence="3" id="KW-1185">Reference proteome</keyword>
<protein>
    <submittedName>
        <fullName evidence="2">Uncharacterized protein</fullName>
    </submittedName>
</protein>
<feature type="transmembrane region" description="Helical" evidence="1">
    <location>
        <begin position="264"/>
        <end position="285"/>
    </location>
</feature>
<dbReference type="KEGG" id="mmil:sm9_0591"/>
<evidence type="ECO:0000313" key="2">
    <source>
        <dbReference type="EMBL" id="ALT68390.1"/>
    </source>
</evidence>
<feature type="transmembrane region" description="Helical" evidence="1">
    <location>
        <begin position="210"/>
        <end position="230"/>
    </location>
</feature>
<keyword evidence="1" id="KW-0472">Membrane</keyword>
<dbReference type="RefSeq" id="WP_232299165.1">
    <property type="nucleotide sequence ID" value="NZ_CP011266.1"/>
</dbReference>
<dbReference type="AlphaFoldDB" id="A0A0U3DKA2"/>
<dbReference type="Proteomes" id="UP000067738">
    <property type="component" value="Chromosome"/>
</dbReference>
<keyword evidence="1" id="KW-1133">Transmembrane helix</keyword>
<dbReference type="PATRIC" id="fig|230361.4.peg.613"/>
<sequence length="379" mass="42689">MNINKSILVGILFIIIAGVLFISNILNPIVHPITYLFLMGSSKGKDIIFFGLMGFFLISTQIFKDLKVDSDKFLKITLVLGSITLTLGILLEVLFRYQMGIGLNTIFMTIGKSISSTSILHTHLLKSVFGNFITNLIGPFIGKEINTGIGLYQYIPEVGKYIILLIPITGITLLLAIRNRRFVQTLLLSFFGCCLLIGALDGGLFSTPGITGICGVFLILRNGICIEQIVDYILNIDRNLCEKCKILPEFKNFKYVIITLIKRYLPYIVAGFIIALRFSIAIIGANTEYYEVNVVNPADNIELNGFPIENISHSNNKTTYIMNSNYNEMELLNDLKMPLNNSCDYYTVSWNIVSYLEPNHPITNILTEIINLYKNFYTY</sequence>
<feature type="transmembrane region" description="Helical" evidence="1">
    <location>
        <begin position="47"/>
        <end position="64"/>
    </location>
</feature>
<gene>
    <name evidence="2" type="ORF">sm9_0591</name>
</gene>
<dbReference type="GeneID" id="26735567"/>
<keyword evidence="1" id="KW-0812">Transmembrane</keyword>
<feature type="transmembrane region" description="Helical" evidence="1">
    <location>
        <begin position="6"/>
        <end position="26"/>
    </location>
</feature>
<reference evidence="2 3" key="1">
    <citation type="submission" date="2015-04" db="EMBL/GenBank/DDBJ databases">
        <title>The complete genome sequence of the rumen methanogen Methanobrevibacter millerae SM9.</title>
        <authorList>
            <person name="Leahy S.C."/>
            <person name="Kelly W.J."/>
            <person name="Pacheco D.M."/>
            <person name="Li D."/>
            <person name="Altermann E."/>
            <person name="Attwood G.T."/>
        </authorList>
    </citation>
    <scope>NUCLEOTIDE SEQUENCE [LARGE SCALE GENOMIC DNA]</scope>
    <source>
        <strain evidence="2 3">SM9</strain>
    </source>
</reference>
<proteinExistence type="predicted"/>
<feature type="transmembrane region" description="Helical" evidence="1">
    <location>
        <begin position="76"/>
        <end position="97"/>
    </location>
</feature>
<name>A0A0U3DKA2_9EURY</name>
<accession>A0A0U3DKA2</accession>
<dbReference type="EMBL" id="CP011266">
    <property type="protein sequence ID" value="ALT68390.1"/>
    <property type="molecule type" value="Genomic_DNA"/>
</dbReference>
<organism evidence="2 3">
    <name type="scientific">Methanobrevibacter millerae</name>
    <dbReference type="NCBI Taxonomy" id="230361"/>
    <lineage>
        <taxon>Archaea</taxon>
        <taxon>Methanobacteriati</taxon>
        <taxon>Methanobacteriota</taxon>
        <taxon>Methanomada group</taxon>
        <taxon>Methanobacteria</taxon>
        <taxon>Methanobacteriales</taxon>
        <taxon>Methanobacteriaceae</taxon>
        <taxon>Methanobrevibacter</taxon>
    </lineage>
</organism>
<evidence type="ECO:0000256" key="1">
    <source>
        <dbReference type="SAM" id="Phobius"/>
    </source>
</evidence>
<feature type="transmembrane region" description="Helical" evidence="1">
    <location>
        <begin position="161"/>
        <end position="178"/>
    </location>
</feature>
<evidence type="ECO:0000313" key="3">
    <source>
        <dbReference type="Proteomes" id="UP000067738"/>
    </source>
</evidence>
<feature type="transmembrane region" description="Helical" evidence="1">
    <location>
        <begin position="185"/>
        <end position="204"/>
    </location>
</feature>